<keyword evidence="2" id="KW-0645">Protease</keyword>
<keyword evidence="2" id="KW-0378">Hydrolase</keyword>
<dbReference type="GO" id="GO:0004180">
    <property type="term" value="F:carboxypeptidase activity"/>
    <property type="evidence" value="ECO:0007669"/>
    <property type="project" value="UniProtKB-KW"/>
</dbReference>
<dbReference type="Gene3D" id="3.30.1380.10">
    <property type="match status" value="1"/>
</dbReference>
<dbReference type="InterPro" id="IPR009045">
    <property type="entry name" value="Zn_M74/Hedgehog-like"/>
</dbReference>
<dbReference type="EMBL" id="JAVUPU010000001">
    <property type="protein sequence ID" value="MDT9597657.1"/>
    <property type="molecule type" value="Genomic_DNA"/>
</dbReference>
<accession>A0ABU3Q2W8</accession>
<dbReference type="InterPro" id="IPR013230">
    <property type="entry name" value="Peptidase_M15A_C"/>
</dbReference>
<organism evidence="2 3">
    <name type="scientific">Sphingosinicella rhizophila</name>
    <dbReference type="NCBI Taxonomy" id="3050082"/>
    <lineage>
        <taxon>Bacteria</taxon>
        <taxon>Pseudomonadati</taxon>
        <taxon>Pseudomonadota</taxon>
        <taxon>Alphaproteobacteria</taxon>
        <taxon>Sphingomonadales</taxon>
        <taxon>Sphingosinicellaceae</taxon>
        <taxon>Sphingosinicella</taxon>
    </lineage>
</organism>
<feature type="domain" description="Peptidase M15A C-terminal" evidence="1">
    <location>
        <begin position="36"/>
        <end position="122"/>
    </location>
</feature>
<comment type="caution">
    <text evidence="2">The sequence shown here is derived from an EMBL/GenBank/DDBJ whole genome shotgun (WGS) entry which is preliminary data.</text>
</comment>
<dbReference type="RefSeq" id="WP_315723046.1">
    <property type="nucleotide sequence ID" value="NZ_JAVUPU010000001.1"/>
</dbReference>
<reference evidence="2 3" key="1">
    <citation type="submission" date="2023-05" db="EMBL/GenBank/DDBJ databases">
        <authorList>
            <person name="Guo Y."/>
        </authorList>
    </citation>
    <scope>NUCLEOTIDE SEQUENCE [LARGE SCALE GENOMIC DNA]</scope>
    <source>
        <strain evidence="2 3">GR2756</strain>
    </source>
</reference>
<sequence length="135" mass="15420">MRKKLSEHFALSEFIAESERELFKSHNLYPLWEARLRVLAHELEVIRTHIGGPIIVTSGWRSPVRNKAVGGSRTSGHMTGWAADFQRPGWDARRLFDLVKSLGKRGLVTYDQLIGYPAHVHLSVDARSRMEAWTV</sequence>
<evidence type="ECO:0000313" key="2">
    <source>
        <dbReference type="EMBL" id="MDT9597657.1"/>
    </source>
</evidence>
<name>A0ABU3Q2W8_9SPHN</name>
<gene>
    <name evidence="2" type="ORF">RQX22_01675</name>
</gene>
<evidence type="ECO:0000259" key="1">
    <source>
        <dbReference type="Pfam" id="PF08291"/>
    </source>
</evidence>
<proteinExistence type="predicted"/>
<evidence type="ECO:0000313" key="3">
    <source>
        <dbReference type="Proteomes" id="UP001259572"/>
    </source>
</evidence>
<dbReference type="SUPFAM" id="SSF55166">
    <property type="entry name" value="Hedgehog/DD-peptidase"/>
    <property type="match status" value="1"/>
</dbReference>
<keyword evidence="2" id="KW-0121">Carboxypeptidase</keyword>
<dbReference type="Pfam" id="PF08291">
    <property type="entry name" value="Peptidase_M15_3"/>
    <property type="match status" value="1"/>
</dbReference>
<protein>
    <submittedName>
        <fullName evidence="2">D-Ala-D-Ala carboxypeptidase family metallohydrolase</fullName>
    </submittedName>
</protein>
<keyword evidence="3" id="KW-1185">Reference proteome</keyword>
<dbReference type="Proteomes" id="UP001259572">
    <property type="component" value="Unassembled WGS sequence"/>
</dbReference>